<gene>
    <name evidence="1" type="ORF">SAMN04488591_2189</name>
</gene>
<evidence type="ECO:0000313" key="2">
    <source>
        <dbReference type="Proteomes" id="UP000198877"/>
    </source>
</evidence>
<evidence type="ECO:0008006" key="3">
    <source>
        <dbReference type="Google" id="ProtNLM"/>
    </source>
</evidence>
<sequence length="147" mass="15663">MGMAPDSRLMALLGDWTGTEELFPTAWTEAGTARGALSVEPGPAGVLLDYVEARDGAEGAPLVAHAVVAGEGFWWFDTYGFTPQAPGSAEWVDEALVLDRRSDRGRTVMRLRADGDRLTIELDSAVPADATPAPLMRGVYTRQAAQG</sequence>
<accession>A0A1I6HV77</accession>
<protein>
    <recommendedName>
        <fullName evidence="3">DUF1579 domain-containing protein</fullName>
    </recommendedName>
</protein>
<proteinExistence type="predicted"/>
<dbReference type="AlphaFoldDB" id="A0A1I6HV77"/>
<name>A0A1I6HV77_9MICO</name>
<dbReference type="EMBL" id="FOYR01000002">
    <property type="protein sequence ID" value="SFR58343.1"/>
    <property type="molecule type" value="Genomic_DNA"/>
</dbReference>
<dbReference type="Proteomes" id="UP000198877">
    <property type="component" value="Unassembled WGS sequence"/>
</dbReference>
<reference evidence="2" key="1">
    <citation type="submission" date="2016-10" db="EMBL/GenBank/DDBJ databases">
        <authorList>
            <person name="Varghese N."/>
            <person name="Submissions S."/>
        </authorList>
    </citation>
    <scope>NUCLEOTIDE SEQUENCE [LARGE SCALE GENOMIC DNA]</scope>
    <source>
        <strain evidence="2">CL127</strain>
    </source>
</reference>
<organism evidence="1 2">
    <name type="scientific">Microbacterium azadirachtae</name>
    <dbReference type="NCBI Taxonomy" id="582680"/>
    <lineage>
        <taxon>Bacteria</taxon>
        <taxon>Bacillati</taxon>
        <taxon>Actinomycetota</taxon>
        <taxon>Actinomycetes</taxon>
        <taxon>Micrococcales</taxon>
        <taxon>Microbacteriaceae</taxon>
        <taxon>Microbacterium</taxon>
    </lineage>
</organism>
<evidence type="ECO:0000313" key="1">
    <source>
        <dbReference type="EMBL" id="SFR58343.1"/>
    </source>
</evidence>